<dbReference type="GeneID" id="7330017"/>
<dbReference type="InterPro" id="IPR016161">
    <property type="entry name" value="Ald_DH/histidinol_DH"/>
</dbReference>
<feature type="binding site" evidence="4">
    <location>
        <begin position="209"/>
        <end position="214"/>
    </location>
    <ligand>
        <name>NAD(+)</name>
        <dbReference type="ChEBI" id="CHEBI:57540"/>
    </ligand>
</feature>
<dbReference type="Gene3D" id="3.40.309.10">
    <property type="entry name" value="Aldehyde Dehydrogenase, Chain A, domain 2"/>
    <property type="match status" value="1"/>
</dbReference>
<dbReference type="Gene3D" id="3.40.605.10">
    <property type="entry name" value="Aldehyde Dehydrogenase, Chain A, domain 1"/>
    <property type="match status" value="1"/>
</dbReference>
<dbReference type="PhylomeDB" id="A0A0H3C459"/>
<gene>
    <name evidence="4" type="primary">astD</name>
    <name evidence="7" type="ordered locus">CCNA_00618</name>
</gene>
<dbReference type="SMR" id="A0A0H3C459"/>
<evidence type="ECO:0000256" key="4">
    <source>
        <dbReference type="HAMAP-Rule" id="MF_01174"/>
    </source>
</evidence>
<reference evidence="7 8" key="1">
    <citation type="journal article" date="2010" name="J. Bacteriol.">
        <title>The genetic basis of laboratory adaptation in Caulobacter crescentus.</title>
        <authorList>
            <person name="Marks M.E."/>
            <person name="Castro-Rojas C.M."/>
            <person name="Teiling C."/>
            <person name="Du L."/>
            <person name="Kapatral V."/>
            <person name="Walunas T.L."/>
            <person name="Crosson S."/>
        </authorList>
    </citation>
    <scope>NUCLEOTIDE SEQUENCE [LARGE SCALE GENOMIC DNA]</scope>
    <source>
        <strain evidence="8">NA1000 / CB15N</strain>
    </source>
</reference>
<dbReference type="InterPro" id="IPR017649">
    <property type="entry name" value="SuccinylGlu_semiald_DH_AstD"/>
</dbReference>
<accession>A0A0H3C459</accession>
<dbReference type="Proteomes" id="UP000001364">
    <property type="component" value="Chromosome"/>
</dbReference>
<evidence type="ECO:0000313" key="7">
    <source>
        <dbReference type="EMBL" id="ACL94083.1"/>
    </source>
</evidence>
<dbReference type="EC" id="1.2.1.71" evidence="4"/>
<dbReference type="UniPathway" id="UPA00185">
    <property type="reaction ID" value="UER00282"/>
</dbReference>
<dbReference type="InterPro" id="IPR016163">
    <property type="entry name" value="Ald_DH_C"/>
</dbReference>
<dbReference type="GO" id="GO:0043824">
    <property type="term" value="F:succinylglutamate-semialdehyde dehydrogenase activity"/>
    <property type="evidence" value="ECO:0007669"/>
    <property type="project" value="UniProtKB-EC"/>
</dbReference>
<dbReference type="InterPro" id="IPR029510">
    <property type="entry name" value="Ald_DH_CS_GLU"/>
</dbReference>
<name>A0A0H3C459_CAUVN</name>
<dbReference type="InterPro" id="IPR016162">
    <property type="entry name" value="Ald_DH_N"/>
</dbReference>
<feature type="active site" evidence="4">
    <location>
        <position position="266"/>
    </location>
</feature>
<protein>
    <recommendedName>
        <fullName evidence="4">N-succinylglutamate 5-semialdehyde dehydrogenase</fullName>
        <ecNumber evidence="4">1.2.1.71</ecNumber>
    </recommendedName>
    <alternativeName>
        <fullName evidence="4">Succinylglutamic semialdehyde dehydrogenase</fullName>
        <shortName evidence="4">SGSD</shortName>
    </alternativeName>
</protein>
<dbReference type="SUPFAM" id="SSF53720">
    <property type="entry name" value="ALDH-like"/>
    <property type="match status" value="1"/>
</dbReference>
<keyword evidence="8" id="KW-1185">Reference proteome</keyword>
<feature type="active site" evidence="4 5">
    <location>
        <position position="232"/>
    </location>
</feature>
<comment type="similarity">
    <text evidence="4">Belongs to the aldehyde dehydrogenase family. AstD subfamily.</text>
</comment>
<dbReference type="HOGENOM" id="CLU_005391_1_0_5"/>
<dbReference type="AlphaFoldDB" id="A0A0H3C459"/>
<comment type="pathway">
    <text evidence="4">Amino-acid degradation; L-arginine degradation via AST pathway; L-glutamate and succinate from L-arginine: step 4/5.</text>
</comment>
<organism evidence="7 8">
    <name type="scientific">Caulobacter vibrioides (strain NA1000 / CB15N)</name>
    <name type="common">Caulobacter crescentus</name>
    <dbReference type="NCBI Taxonomy" id="565050"/>
    <lineage>
        <taxon>Bacteria</taxon>
        <taxon>Pseudomonadati</taxon>
        <taxon>Pseudomonadota</taxon>
        <taxon>Alphaproteobacteria</taxon>
        <taxon>Caulobacterales</taxon>
        <taxon>Caulobacteraceae</taxon>
        <taxon>Caulobacter</taxon>
    </lineage>
</organism>
<evidence type="ECO:0000256" key="2">
    <source>
        <dbReference type="ARBA" id="ARBA00023002"/>
    </source>
</evidence>
<dbReference type="GO" id="GO:0019545">
    <property type="term" value="P:L-arginine catabolic process to succinate"/>
    <property type="evidence" value="ECO:0007669"/>
    <property type="project" value="UniProtKB-UniRule"/>
</dbReference>
<dbReference type="CDD" id="cd07095">
    <property type="entry name" value="ALDH_SGSD_AstD"/>
    <property type="match status" value="1"/>
</dbReference>
<evidence type="ECO:0000256" key="3">
    <source>
        <dbReference type="ARBA" id="ARBA00023027"/>
    </source>
</evidence>
<evidence type="ECO:0000313" key="8">
    <source>
        <dbReference type="Proteomes" id="UP000001364"/>
    </source>
</evidence>
<dbReference type="FunFam" id="3.40.605.10:FF:000010">
    <property type="entry name" value="N-succinylglutamate 5-semialdehyde dehydrogenase"/>
    <property type="match status" value="1"/>
</dbReference>
<proteinExistence type="inferred from homology"/>
<dbReference type="PROSITE" id="PS00070">
    <property type="entry name" value="ALDEHYDE_DEHYDR_CYS"/>
    <property type="match status" value="1"/>
</dbReference>
<feature type="domain" description="Aldehyde dehydrogenase" evidence="6">
    <location>
        <begin position="6"/>
        <end position="447"/>
    </location>
</feature>
<keyword evidence="1 4" id="KW-0056">Arginine metabolism</keyword>
<evidence type="ECO:0000256" key="1">
    <source>
        <dbReference type="ARBA" id="ARBA00022503"/>
    </source>
</evidence>
<dbReference type="RefSeq" id="WP_010918469.1">
    <property type="nucleotide sequence ID" value="NC_011916.1"/>
</dbReference>
<dbReference type="InterPro" id="IPR015590">
    <property type="entry name" value="Aldehyde_DH_dom"/>
</dbReference>
<keyword evidence="2 4" id="KW-0560">Oxidoreductase</keyword>
<dbReference type="PATRIC" id="fig|565050.3.peg.611"/>
<comment type="function">
    <text evidence="4">Catalyzes the NAD-dependent reduction of succinylglutamate semialdehyde into succinylglutamate.</text>
</comment>
<comment type="catalytic activity">
    <reaction evidence="4">
        <text>N-succinyl-L-glutamate 5-semialdehyde + NAD(+) + H2O = N-succinyl-L-glutamate + NADH + 2 H(+)</text>
        <dbReference type="Rhea" id="RHEA:10812"/>
        <dbReference type="ChEBI" id="CHEBI:15377"/>
        <dbReference type="ChEBI" id="CHEBI:15378"/>
        <dbReference type="ChEBI" id="CHEBI:57540"/>
        <dbReference type="ChEBI" id="CHEBI:57945"/>
        <dbReference type="ChEBI" id="CHEBI:58520"/>
        <dbReference type="ChEBI" id="CHEBI:58763"/>
        <dbReference type="EC" id="1.2.1.71"/>
    </reaction>
</comment>
<dbReference type="KEGG" id="ccs:CCNA_00618"/>
<dbReference type="NCBIfam" id="TIGR03240">
    <property type="entry name" value="arg_catab_astD"/>
    <property type="match status" value="1"/>
</dbReference>
<dbReference type="InterPro" id="IPR016160">
    <property type="entry name" value="Ald_DH_CS_CYS"/>
</dbReference>
<dbReference type="PANTHER" id="PTHR11699">
    <property type="entry name" value="ALDEHYDE DEHYDROGENASE-RELATED"/>
    <property type="match status" value="1"/>
</dbReference>
<dbReference type="EMBL" id="CP001340">
    <property type="protein sequence ID" value="ACL94083.1"/>
    <property type="molecule type" value="Genomic_DNA"/>
</dbReference>
<dbReference type="OrthoDB" id="9802947at2"/>
<dbReference type="NCBIfam" id="NF006992">
    <property type="entry name" value="PRK09457.1"/>
    <property type="match status" value="1"/>
</dbReference>
<dbReference type="Pfam" id="PF00171">
    <property type="entry name" value="Aldedh"/>
    <property type="match status" value="1"/>
</dbReference>
<evidence type="ECO:0000259" key="6">
    <source>
        <dbReference type="Pfam" id="PF00171"/>
    </source>
</evidence>
<dbReference type="PROSITE" id="PS00687">
    <property type="entry name" value="ALDEHYDE_DEHYDR_GLU"/>
    <property type="match status" value="1"/>
</dbReference>
<dbReference type="RefSeq" id="YP_002515991.1">
    <property type="nucleotide sequence ID" value="NC_011916.1"/>
</dbReference>
<dbReference type="GO" id="GO:0019544">
    <property type="term" value="P:L-arginine catabolic process to L-glutamate"/>
    <property type="evidence" value="ECO:0007669"/>
    <property type="project" value="UniProtKB-UniRule"/>
</dbReference>
<keyword evidence="3 4" id="KW-0520">NAD</keyword>
<sequence>MSASRLISRDPYTGEAIADFAVNDARSIDAACHSARAAFAEWAMTPLAERRAIALRFAETVRARREEIATLIARETGKPMWEALTEADSVAAKVAISIRAQDERAGERSEPMADATARLAHRPHGVLAVIGPFNFPMHLANGHIVPALLAGNAVVFKPSEKTPACGQLMGELWRAAGLPDHVLTIVIGGGEAGEALVRHEALDGVLFTGGVQAGRAIHRALADAPHKILALELGGNAPLVVWDVADIEAAAHLIVQSAYVTAGQRCTCARRLILPEGARGDALLEALTMLMDRLVIGGPFQSPAPFMGPVIDAHAAAQVLAAQDRMTADGGRPLRLAAVREARSALLSPGLIELTDAPLRDEEIFGPLLQVRRAADFDAALALANATRFGLAAGLISDDEALYRRFWTSVRAGIVNWNRPTTGASSAAPFGGVGGSGNHRPSAYYAADYSAYPVAGLESPSPVYRLPIGLNP</sequence>
<dbReference type="HAMAP" id="MF_01174">
    <property type="entry name" value="Aldedh_AstD"/>
    <property type="match status" value="1"/>
</dbReference>
<evidence type="ECO:0000256" key="5">
    <source>
        <dbReference type="PROSITE-ProRule" id="PRU10007"/>
    </source>
</evidence>